<feature type="compositionally biased region" description="Basic and acidic residues" evidence="1">
    <location>
        <begin position="518"/>
        <end position="529"/>
    </location>
</feature>
<name>A0AA88XIT4_PINIB</name>
<dbReference type="Proteomes" id="UP001186944">
    <property type="component" value="Unassembled WGS sequence"/>
</dbReference>
<evidence type="ECO:0000259" key="2">
    <source>
        <dbReference type="PROSITE" id="PS50878"/>
    </source>
</evidence>
<proteinExistence type="predicted"/>
<dbReference type="Gene3D" id="1.20.1270.60">
    <property type="entry name" value="Arfaptin homology (AH) domain/BAR domain"/>
    <property type="match status" value="1"/>
</dbReference>
<evidence type="ECO:0000256" key="1">
    <source>
        <dbReference type="SAM" id="MobiDB-lite"/>
    </source>
</evidence>
<feature type="domain" description="Reverse transcriptase" evidence="2">
    <location>
        <begin position="1"/>
        <end position="230"/>
    </location>
</feature>
<dbReference type="Pfam" id="PF00078">
    <property type="entry name" value="RVT_1"/>
    <property type="match status" value="1"/>
</dbReference>
<accession>A0AA88XIT4</accession>
<dbReference type="GO" id="GO:0035869">
    <property type="term" value="C:ciliary transition zone"/>
    <property type="evidence" value="ECO:0007669"/>
    <property type="project" value="TreeGrafter"/>
</dbReference>
<feature type="compositionally biased region" description="Acidic residues" evidence="1">
    <location>
        <begin position="675"/>
        <end position="696"/>
    </location>
</feature>
<dbReference type="CDD" id="cd01650">
    <property type="entry name" value="RT_nLTR_like"/>
    <property type="match status" value="1"/>
</dbReference>
<feature type="compositionally biased region" description="Polar residues" evidence="1">
    <location>
        <begin position="619"/>
        <end position="638"/>
    </location>
</feature>
<gene>
    <name evidence="3" type="ORF">FSP39_018586</name>
</gene>
<dbReference type="InterPro" id="IPR043502">
    <property type="entry name" value="DNA/RNA_pol_sf"/>
</dbReference>
<feature type="compositionally biased region" description="Low complexity" evidence="1">
    <location>
        <begin position="639"/>
        <end position="660"/>
    </location>
</feature>
<dbReference type="AlphaFoldDB" id="A0AA88XIT4"/>
<dbReference type="EMBL" id="VSWD01000012">
    <property type="protein sequence ID" value="KAK3086450.1"/>
    <property type="molecule type" value="Genomic_DNA"/>
</dbReference>
<sequence length="696" mass="79915">MPNEGERGWLSQKEGDFGLMGGRNAKERDEHGFREKRSCETQLVMLVDELAKNIQQNRQTDLVLLDFSKAFDRVSHEKLILKLHQYGVRGQILGWIRAFLSNRSQQVVVDGIKSYSIPVTSRVPQGSVLGPILFLAYINDLPENVTSQVRLFADDTVVYLTIQSDYDAQVLQHNLRKLEAWEALWDMNFNPSKCQVIHVSTSRYPIKSVYTLHGQVLETTSSARYLGVDVSNDLTWKTHIDRISASANKTLGFLKRNIRVNHQQLKSTAYKALVRPQLEYASCVWDPHHKNQIHQIEMVPRRAARWVTRDYSPTSSVTSMLDHLGWRTLEQRRSDARLILFHKIINAAVAIPNSQLIPPARPTRYTHNLSFRQIATNKNVYKYSFLCPRNQRFGGIYENQAKFCQNRVAQAEKHMGLFCETMGSITRKTARLRDKGDILAKQLNEFTKEEDISHSLRAGLQGCSQNLAAVQDYREAQIKRMEAKVVRPLMDYGNICKQLKTDVKNEMNAVKKEIKSKQTLEKVKQKSPQDSHNIAQSEVERARQDASIGSKHLEERMSTFEQRKIHDLKHAMVDFFQIQLVFHAKALEYYTKCLESVTMIDEERDLQEFQRKMSISRGPVSSQEVTQAVSTLTSTNGHSETYASTSATSPYSSTYDSTMSDQRRVRISNTSMMYGDDDDDDYDDEDDDDYDLSTAR</sequence>
<dbReference type="SUPFAM" id="SSF103657">
    <property type="entry name" value="BAR/IMD domain-like"/>
    <property type="match status" value="1"/>
</dbReference>
<comment type="caution">
    <text evidence="3">The sequence shown here is derived from an EMBL/GenBank/DDBJ whole genome shotgun (WGS) entry which is preliminary data.</text>
</comment>
<dbReference type="PANTHER" id="PTHR21223">
    <property type="entry name" value="CBY1-INTERACTING BAR DOMAIN-CONTAINING PROTEIN HOMOLOG"/>
    <property type="match status" value="1"/>
</dbReference>
<dbReference type="PROSITE" id="PS50878">
    <property type="entry name" value="RT_POL"/>
    <property type="match status" value="1"/>
</dbReference>
<keyword evidence="4" id="KW-1185">Reference proteome</keyword>
<dbReference type="GO" id="GO:0036064">
    <property type="term" value="C:ciliary basal body"/>
    <property type="evidence" value="ECO:0007669"/>
    <property type="project" value="TreeGrafter"/>
</dbReference>
<protein>
    <recommendedName>
        <fullName evidence="2">Reverse transcriptase domain-containing protein</fullName>
    </recommendedName>
</protein>
<dbReference type="InterPro" id="IPR000477">
    <property type="entry name" value="RT_dom"/>
</dbReference>
<dbReference type="PANTHER" id="PTHR21223:SF2">
    <property type="entry name" value="CBY1-INTERACTING BAR DOMAIN-CONTAINING PROTEIN HOMOLOG"/>
    <property type="match status" value="1"/>
</dbReference>
<feature type="region of interest" description="Disordered" evidence="1">
    <location>
        <begin position="518"/>
        <end position="546"/>
    </location>
</feature>
<evidence type="ECO:0000313" key="3">
    <source>
        <dbReference type="EMBL" id="KAK3086450.1"/>
    </source>
</evidence>
<evidence type="ECO:0000313" key="4">
    <source>
        <dbReference type="Proteomes" id="UP001186944"/>
    </source>
</evidence>
<dbReference type="InterPro" id="IPR009602">
    <property type="entry name" value="CBAR/FAM92"/>
</dbReference>
<organism evidence="3 4">
    <name type="scientific">Pinctada imbricata</name>
    <name type="common">Atlantic pearl-oyster</name>
    <name type="synonym">Pinctada martensii</name>
    <dbReference type="NCBI Taxonomy" id="66713"/>
    <lineage>
        <taxon>Eukaryota</taxon>
        <taxon>Metazoa</taxon>
        <taxon>Spiralia</taxon>
        <taxon>Lophotrochozoa</taxon>
        <taxon>Mollusca</taxon>
        <taxon>Bivalvia</taxon>
        <taxon>Autobranchia</taxon>
        <taxon>Pteriomorphia</taxon>
        <taxon>Pterioida</taxon>
        <taxon>Pterioidea</taxon>
        <taxon>Pteriidae</taxon>
        <taxon>Pinctada</taxon>
    </lineage>
</organism>
<dbReference type="SUPFAM" id="SSF56672">
    <property type="entry name" value="DNA/RNA polymerases"/>
    <property type="match status" value="1"/>
</dbReference>
<dbReference type="Pfam" id="PF06730">
    <property type="entry name" value="FAM92"/>
    <property type="match status" value="1"/>
</dbReference>
<feature type="region of interest" description="Disordered" evidence="1">
    <location>
        <begin position="615"/>
        <end position="696"/>
    </location>
</feature>
<feature type="compositionally biased region" description="Basic and acidic residues" evidence="1">
    <location>
        <begin position="24"/>
        <end position="33"/>
    </location>
</feature>
<reference evidence="3" key="1">
    <citation type="submission" date="2019-08" db="EMBL/GenBank/DDBJ databases">
        <title>The improved chromosome-level genome for the pearl oyster Pinctada fucata martensii using PacBio sequencing and Hi-C.</title>
        <authorList>
            <person name="Zheng Z."/>
        </authorList>
    </citation>
    <scope>NUCLEOTIDE SEQUENCE</scope>
    <source>
        <strain evidence="3">ZZ-2019</strain>
        <tissue evidence="3">Adductor muscle</tissue>
    </source>
</reference>
<feature type="region of interest" description="Disordered" evidence="1">
    <location>
        <begin position="1"/>
        <end position="33"/>
    </location>
</feature>
<dbReference type="InterPro" id="IPR027267">
    <property type="entry name" value="AH/BAR_dom_sf"/>
</dbReference>
<dbReference type="GO" id="GO:0060271">
    <property type="term" value="P:cilium assembly"/>
    <property type="evidence" value="ECO:0007669"/>
    <property type="project" value="TreeGrafter"/>
</dbReference>